<dbReference type="Proteomes" id="UP000006906">
    <property type="component" value="Chromosome 2"/>
</dbReference>
<dbReference type="EMBL" id="CM008963">
    <property type="protein sequence ID" value="PNW86664.1"/>
    <property type="molecule type" value="Genomic_DNA"/>
</dbReference>
<dbReference type="AlphaFoldDB" id="A0A2K3E1K1"/>
<evidence type="ECO:0000313" key="2">
    <source>
        <dbReference type="EMBL" id="PNW86664.1"/>
    </source>
</evidence>
<dbReference type="GeneID" id="66052354"/>
<accession>A0A2K3E1K1</accession>
<dbReference type="OrthoDB" id="421838at2759"/>
<reference evidence="2 3" key="1">
    <citation type="journal article" date="2007" name="Science">
        <title>The Chlamydomonas genome reveals the evolution of key animal and plant functions.</title>
        <authorList>
            <person name="Merchant S.S."/>
            <person name="Prochnik S.E."/>
            <person name="Vallon O."/>
            <person name="Harris E.H."/>
            <person name="Karpowicz S.J."/>
            <person name="Witman G.B."/>
            <person name="Terry A."/>
            <person name="Salamov A."/>
            <person name="Fritz-Laylin L.K."/>
            <person name="Marechal-Drouard L."/>
            <person name="Marshall W.F."/>
            <person name="Qu L.H."/>
            <person name="Nelson D.R."/>
            <person name="Sanderfoot A.A."/>
            <person name="Spalding M.H."/>
            <person name="Kapitonov V.V."/>
            <person name="Ren Q."/>
            <person name="Ferris P."/>
            <person name="Lindquist E."/>
            <person name="Shapiro H."/>
            <person name="Lucas S.M."/>
            <person name="Grimwood J."/>
            <person name="Schmutz J."/>
            <person name="Cardol P."/>
            <person name="Cerutti H."/>
            <person name="Chanfreau G."/>
            <person name="Chen C.L."/>
            <person name="Cognat V."/>
            <person name="Croft M.T."/>
            <person name="Dent R."/>
            <person name="Dutcher S."/>
            <person name="Fernandez E."/>
            <person name="Fukuzawa H."/>
            <person name="Gonzalez-Ballester D."/>
            <person name="Gonzalez-Halphen D."/>
            <person name="Hallmann A."/>
            <person name="Hanikenne M."/>
            <person name="Hippler M."/>
            <person name="Inwood W."/>
            <person name="Jabbari K."/>
            <person name="Kalanon M."/>
            <person name="Kuras R."/>
            <person name="Lefebvre P.A."/>
            <person name="Lemaire S.D."/>
            <person name="Lobanov A.V."/>
            <person name="Lohr M."/>
            <person name="Manuell A."/>
            <person name="Meier I."/>
            <person name="Mets L."/>
            <person name="Mittag M."/>
            <person name="Mittelmeier T."/>
            <person name="Moroney J.V."/>
            <person name="Moseley J."/>
            <person name="Napoli C."/>
            <person name="Nedelcu A.M."/>
            <person name="Niyogi K."/>
            <person name="Novoselov S.V."/>
            <person name="Paulsen I.T."/>
            <person name="Pazour G."/>
            <person name="Purton S."/>
            <person name="Ral J.P."/>
            <person name="Riano-Pachon D.M."/>
            <person name="Riekhof W."/>
            <person name="Rymarquis L."/>
            <person name="Schroda M."/>
            <person name="Stern D."/>
            <person name="Umen J."/>
            <person name="Willows R."/>
            <person name="Wilson N."/>
            <person name="Zimmer S.L."/>
            <person name="Allmer J."/>
            <person name="Balk J."/>
            <person name="Bisova K."/>
            <person name="Chen C.J."/>
            <person name="Elias M."/>
            <person name="Gendler K."/>
            <person name="Hauser C."/>
            <person name="Lamb M.R."/>
            <person name="Ledford H."/>
            <person name="Long J.C."/>
            <person name="Minagawa J."/>
            <person name="Page M.D."/>
            <person name="Pan J."/>
            <person name="Pootakham W."/>
            <person name="Roje S."/>
            <person name="Rose A."/>
            <person name="Stahlberg E."/>
            <person name="Terauchi A.M."/>
            <person name="Yang P."/>
            <person name="Ball S."/>
            <person name="Bowler C."/>
            <person name="Dieckmann C.L."/>
            <person name="Gladyshev V.N."/>
            <person name="Green P."/>
            <person name="Jorgensen R."/>
            <person name="Mayfield S."/>
            <person name="Mueller-Roeber B."/>
            <person name="Rajamani S."/>
            <person name="Sayre R.T."/>
            <person name="Brokstein P."/>
            <person name="Dubchak I."/>
            <person name="Goodstein D."/>
            <person name="Hornick L."/>
            <person name="Huang Y.W."/>
            <person name="Jhaveri J."/>
            <person name="Luo Y."/>
            <person name="Martinez D."/>
            <person name="Ngau W.C."/>
            <person name="Otillar B."/>
            <person name="Poliakov A."/>
            <person name="Porter A."/>
            <person name="Szajkowski L."/>
            <person name="Werner G."/>
            <person name="Zhou K."/>
            <person name="Grigoriev I.V."/>
            <person name="Rokhsar D.S."/>
            <person name="Grossman A.R."/>
        </authorList>
    </citation>
    <scope>NUCLEOTIDE SEQUENCE [LARGE SCALE GENOMIC DNA]</scope>
    <source>
        <strain evidence="3">CC-503</strain>
    </source>
</reference>
<organism evidence="2 3">
    <name type="scientific">Chlamydomonas reinhardtii</name>
    <name type="common">Chlamydomonas smithii</name>
    <dbReference type="NCBI Taxonomy" id="3055"/>
    <lineage>
        <taxon>Eukaryota</taxon>
        <taxon>Viridiplantae</taxon>
        <taxon>Chlorophyta</taxon>
        <taxon>core chlorophytes</taxon>
        <taxon>Chlorophyceae</taxon>
        <taxon>CS clade</taxon>
        <taxon>Chlamydomonadales</taxon>
        <taxon>Chlamydomonadaceae</taxon>
        <taxon>Chlamydomonas</taxon>
    </lineage>
</organism>
<dbReference type="Gramene" id="PNW86664">
    <property type="protein sequence ID" value="PNW86664"/>
    <property type="gene ID" value="CHLRE_02g095054v5"/>
</dbReference>
<gene>
    <name evidence="2" type="ORF">CHLRE_02g095054v5</name>
</gene>
<evidence type="ECO:0000256" key="1">
    <source>
        <dbReference type="SAM" id="MobiDB-lite"/>
    </source>
</evidence>
<evidence type="ECO:0000313" key="3">
    <source>
        <dbReference type="Proteomes" id="UP000006906"/>
    </source>
</evidence>
<sequence length="146" mass="16601">MQPNLRKLRHGWCRYSKSKPNAHDGSGKRGSGNCGSGSRRHSSIRKRRRCSDVAALWLTASLGDVQFYEQCQCSRGRRTLTPSCRRPRWRPWRRPTSPTATTCRFAIVQDNLAGAELSDAQLETMLYAFQRFGRRLPDDSRAPASC</sequence>
<dbReference type="RefSeq" id="XP_042927155.1">
    <property type="nucleotide sequence ID" value="XM_043059526.1"/>
</dbReference>
<dbReference type="ExpressionAtlas" id="A0A2K3E1K1">
    <property type="expression patterns" value="baseline"/>
</dbReference>
<proteinExistence type="predicted"/>
<protein>
    <submittedName>
        <fullName evidence="2">Uncharacterized protein</fullName>
    </submittedName>
</protein>
<feature type="region of interest" description="Disordered" evidence="1">
    <location>
        <begin position="16"/>
        <end position="41"/>
    </location>
</feature>
<keyword evidence="3" id="KW-1185">Reference proteome</keyword>
<name>A0A2K3E1K1_CHLRE</name>